<proteinExistence type="predicted"/>
<protein>
    <recommendedName>
        <fullName evidence="4">HTH hxlR-type domain-containing protein</fullName>
    </recommendedName>
</protein>
<evidence type="ECO:0000256" key="2">
    <source>
        <dbReference type="ARBA" id="ARBA00023125"/>
    </source>
</evidence>
<name>A0A2P7BSX9_9HYPH</name>
<dbReference type="RefSeq" id="WP_106710769.1">
    <property type="nucleotide sequence ID" value="NZ_SNYE01000003.1"/>
</dbReference>
<dbReference type="GO" id="GO:0003677">
    <property type="term" value="F:DNA binding"/>
    <property type="evidence" value="ECO:0007669"/>
    <property type="project" value="UniProtKB-KW"/>
</dbReference>
<evidence type="ECO:0000313" key="5">
    <source>
        <dbReference type="EMBL" id="PSH69531.1"/>
    </source>
</evidence>
<dbReference type="InterPro" id="IPR036390">
    <property type="entry name" value="WH_DNA-bd_sf"/>
</dbReference>
<dbReference type="PROSITE" id="PS51118">
    <property type="entry name" value="HTH_HXLR"/>
    <property type="match status" value="1"/>
</dbReference>
<dbReference type="InterPro" id="IPR036388">
    <property type="entry name" value="WH-like_DNA-bd_sf"/>
</dbReference>
<dbReference type="SUPFAM" id="SSF46785">
    <property type="entry name" value="Winged helix' DNA-binding domain"/>
    <property type="match status" value="1"/>
</dbReference>
<evidence type="ECO:0000256" key="1">
    <source>
        <dbReference type="ARBA" id="ARBA00023015"/>
    </source>
</evidence>
<reference evidence="6" key="1">
    <citation type="submission" date="2017-11" db="EMBL/GenBank/DDBJ databases">
        <authorList>
            <person name="Kuznetsova I."/>
            <person name="Sazanova A."/>
            <person name="Chirak E."/>
            <person name="Safronova V."/>
            <person name="Willems A."/>
        </authorList>
    </citation>
    <scope>NUCLEOTIDE SEQUENCE [LARGE SCALE GENOMIC DNA]</scope>
    <source>
        <strain evidence="6">STM 196</strain>
    </source>
</reference>
<dbReference type="Gene3D" id="1.10.10.10">
    <property type="entry name" value="Winged helix-like DNA-binding domain superfamily/Winged helix DNA-binding domain"/>
    <property type="match status" value="1"/>
</dbReference>
<keyword evidence="3" id="KW-0804">Transcription</keyword>
<evidence type="ECO:0000313" key="6">
    <source>
        <dbReference type="Proteomes" id="UP000241444"/>
    </source>
</evidence>
<keyword evidence="6" id="KW-1185">Reference proteome</keyword>
<feature type="domain" description="HTH hxlR-type" evidence="4">
    <location>
        <begin position="1"/>
        <end position="68"/>
    </location>
</feature>
<dbReference type="AlphaFoldDB" id="A0A2P7BSX9"/>
<organism evidence="5 6">
    <name type="scientific">Phyllobacterium brassicacearum</name>
    <dbReference type="NCBI Taxonomy" id="314235"/>
    <lineage>
        <taxon>Bacteria</taxon>
        <taxon>Pseudomonadati</taxon>
        <taxon>Pseudomonadota</taxon>
        <taxon>Alphaproteobacteria</taxon>
        <taxon>Hyphomicrobiales</taxon>
        <taxon>Phyllobacteriaceae</taxon>
        <taxon>Phyllobacterium</taxon>
    </lineage>
</organism>
<comment type="caution">
    <text evidence="5">The sequence shown here is derived from an EMBL/GenBank/DDBJ whole genome shotgun (WGS) entry which is preliminary data.</text>
</comment>
<dbReference type="InterPro" id="IPR002577">
    <property type="entry name" value="HTH_HxlR"/>
</dbReference>
<dbReference type="EMBL" id="PGGO01000005">
    <property type="protein sequence ID" value="PSH69531.1"/>
    <property type="molecule type" value="Genomic_DNA"/>
</dbReference>
<gene>
    <name evidence="5" type="ORF">CU102_09185</name>
</gene>
<dbReference type="Pfam" id="PF01638">
    <property type="entry name" value="HxlR"/>
    <property type="match status" value="1"/>
</dbReference>
<accession>A0A2P7BSX9</accession>
<keyword evidence="2" id="KW-0238">DNA-binding</keyword>
<evidence type="ECO:0000259" key="4">
    <source>
        <dbReference type="PROSITE" id="PS51118"/>
    </source>
</evidence>
<evidence type="ECO:0000256" key="3">
    <source>
        <dbReference type="ARBA" id="ARBA00023163"/>
    </source>
</evidence>
<dbReference type="PANTHER" id="PTHR33204">
    <property type="entry name" value="TRANSCRIPTIONAL REGULATOR, MARR FAMILY"/>
    <property type="match status" value="1"/>
</dbReference>
<keyword evidence="1" id="KW-0805">Transcription regulation</keyword>
<dbReference type="Proteomes" id="UP000241444">
    <property type="component" value="Unassembled WGS sequence"/>
</dbReference>
<sequence>MQRRLGDITPKEFAKHLRNFETAGLVERTVYPTVPPRVEYALTGLGESLLPSLQTLADWAINFGREVAENTKLNQRPAPVRLIKPA</sequence>